<reference evidence="1 2" key="1">
    <citation type="submission" date="2008-08" db="EMBL/GenBank/DDBJ databases">
        <authorList>
            <person name="Madupu R."/>
            <person name="Durkin A.S."/>
            <person name="Torralba M."/>
            <person name="Methe B."/>
            <person name="Sutton G.G."/>
            <person name="Strausberg R.L."/>
            <person name="Nelson K.E."/>
        </authorList>
    </citation>
    <scope>NUCLEOTIDE SEQUENCE [LARGE SCALE GENOMIC DNA]</scope>
    <source>
        <strain evidence="1 2">RM3267</strain>
    </source>
</reference>
<organism evidence="1 2">
    <name type="scientific">Campylobacter rectus RM3267</name>
    <dbReference type="NCBI Taxonomy" id="553218"/>
    <lineage>
        <taxon>Bacteria</taxon>
        <taxon>Pseudomonadati</taxon>
        <taxon>Campylobacterota</taxon>
        <taxon>Epsilonproteobacteria</taxon>
        <taxon>Campylobacterales</taxon>
        <taxon>Campylobacteraceae</taxon>
        <taxon>Campylobacter</taxon>
    </lineage>
</organism>
<accession>B9D452</accession>
<comment type="caution">
    <text evidence="1">The sequence shown here is derived from an EMBL/GenBank/DDBJ whole genome shotgun (WGS) entry which is preliminary data.</text>
</comment>
<dbReference type="AlphaFoldDB" id="B9D452"/>
<name>B9D452_CAMRE</name>
<protein>
    <submittedName>
        <fullName evidence="1">Uncharacterized protein</fullName>
    </submittedName>
</protein>
<gene>
    <name evidence="1" type="ORF">CAMRE0001_2148</name>
</gene>
<dbReference type="EMBL" id="ACFU01000025">
    <property type="protein sequence ID" value="EEF13186.1"/>
    <property type="molecule type" value="Genomic_DNA"/>
</dbReference>
<evidence type="ECO:0000313" key="1">
    <source>
        <dbReference type="EMBL" id="EEF13186.1"/>
    </source>
</evidence>
<evidence type="ECO:0000313" key="2">
    <source>
        <dbReference type="Proteomes" id="UP000003082"/>
    </source>
</evidence>
<keyword evidence="2" id="KW-1185">Reference proteome</keyword>
<sequence length="67" mass="8047">MLYFLSKFTRYFVKFAVNGQKCAVEGGYRVWLRFWLEALSVADQIYARFLNLYFVVTALKFYYCLGF</sequence>
<dbReference type="Proteomes" id="UP000003082">
    <property type="component" value="Unassembled WGS sequence"/>
</dbReference>
<proteinExistence type="predicted"/>